<keyword evidence="8 10" id="KW-0131">Cell cycle</keyword>
<keyword evidence="6 10" id="KW-0573">Peptidoglycan synthesis</keyword>
<organism evidence="13 14">
    <name type="scientific">Arenicella xantha</name>
    <dbReference type="NCBI Taxonomy" id="644221"/>
    <lineage>
        <taxon>Bacteria</taxon>
        <taxon>Pseudomonadati</taxon>
        <taxon>Pseudomonadota</taxon>
        <taxon>Gammaproteobacteria</taxon>
        <taxon>Arenicellales</taxon>
        <taxon>Arenicellaceae</taxon>
        <taxon>Arenicella</taxon>
    </lineage>
</organism>
<evidence type="ECO:0000256" key="3">
    <source>
        <dbReference type="ARBA" id="ARBA00022676"/>
    </source>
</evidence>
<dbReference type="Pfam" id="PF03033">
    <property type="entry name" value="Glyco_transf_28"/>
    <property type="match status" value="1"/>
</dbReference>
<feature type="binding site" evidence="10">
    <location>
        <begin position="14"/>
        <end position="16"/>
    </location>
    <ligand>
        <name>UDP-N-acetyl-alpha-D-glucosamine</name>
        <dbReference type="ChEBI" id="CHEBI:57705"/>
    </ligand>
</feature>
<dbReference type="CDD" id="cd03785">
    <property type="entry name" value="GT28_MurG"/>
    <property type="match status" value="1"/>
</dbReference>
<dbReference type="UniPathway" id="UPA00219"/>
<dbReference type="Proteomes" id="UP000253083">
    <property type="component" value="Unassembled WGS sequence"/>
</dbReference>
<proteinExistence type="inferred from homology"/>
<comment type="catalytic activity">
    <reaction evidence="10">
        <text>di-trans,octa-cis-undecaprenyl diphospho-N-acetyl-alpha-D-muramoyl-L-alanyl-D-glutamyl-meso-2,6-diaminopimeloyl-D-alanyl-D-alanine + UDP-N-acetyl-alpha-D-glucosamine = di-trans,octa-cis-undecaprenyl diphospho-[N-acetyl-alpha-D-glucosaminyl-(1-&gt;4)]-N-acetyl-alpha-D-muramoyl-L-alanyl-D-glutamyl-meso-2,6-diaminopimeloyl-D-alanyl-D-alanine + UDP + H(+)</text>
        <dbReference type="Rhea" id="RHEA:31227"/>
        <dbReference type="ChEBI" id="CHEBI:15378"/>
        <dbReference type="ChEBI" id="CHEBI:57705"/>
        <dbReference type="ChEBI" id="CHEBI:58223"/>
        <dbReference type="ChEBI" id="CHEBI:61387"/>
        <dbReference type="ChEBI" id="CHEBI:61388"/>
        <dbReference type="EC" id="2.4.1.227"/>
    </reaction>
</comment>
<feature type="binding site" evidence="10">
    <location>
        <position position="190"/>
    </location>
    <ligand>
        <name>UDP-N-acetyl-alpha-D-glucosamine</name>
        <dbReference type="ChEBI" id="CHEBI:57705"/>
    </ligand>
</feature>
<name>A0A395JIG7_9GAMM</name>
<dbReference type="EC" id="2.4.1.227" evidence="10"/>
<keyword evidence="5 10" id="KW-0133">Cell shape</keyword>
<dbReference type="Gene3D" id="3.40.50.2000">
    <property type="entry name" value="Glycogen Phosphorylase B"/>
    <property type="match status" value="2"/>
</dbReference>
<evidence type="ECO:0000313" key="13">
    <source>
        <dbReference type="EMBL" id="RBP49866.1"/>
    </source>
</evidence>
<dbReference type="GO" id="GO:0071555">
    <property type="term" value="P:cell wall organization"/>
    <property type="evidence" value="ECO:0007669"/>
    <property type="project" value="UniProtKB-KW"/>
</dbReference>
<dbReference type="PANTHER" id="PTHR21015:SF22">
    <property type="entry name" value="GLYCOSYLTRANSFERASE"/>
    <property type="match status" value="1"/>
</dbReference>
<dbReference type="GO" id="GO:0051991">
    <property type="term" value="F:UDP-N-acetyl-D-glucosamine:N-acetylmuramoyl-L-alanyl-D-glutamyl-meso-2,6-diaminopimelyl-D-alanyl-D-alanine-diphosphoundecaprenol 4-beta-N-acetylglucosaminlytransferase activity"/>
    <property type="evidence" value="ECO:0007669"/>
    <property type="project" value="RHEA"/>
</dbReference>
<dbReference type="AlphaFoldDB" id="A0A395JIG7"/>
<feature type="domain" description="Glycosyltransferase family 28 N-terminal" evidence="11">
    <location>
        <begin position="8"/>
        <end position="144"/>
    </location>
</feature>
<dbReference type="GO" id="GO:0050511">
    <property type="term" value="F:undecaprenyldiphospho-muramoylpentapeptide beta-N-acetylglucosaminyltransferase activity"/>
    <property type="evidence" value="ECO:0007669"/>
    <property type="project" value="UniProtKB-UniRule"/>
</dbReference>
<keyword evidence="1 10" id="KW-1003">Cell membrane</keyword>
<comment type="caution">
    <text evidence="13">The sequence shown here is derived from an EMBL/GenBank/DDBJ whole genome shotgun (WGS) entry which is preliminary data.</text>
</comment>
<sequence>MMRAPRLLVMAGGTGGHVYPALAVANTLRETGVDVTWLGTRLGLEAKVIPENAIPIEWISVEGLRGRRTLSLVLAPFKLLRAMWQSMRVIRRVEPDCILGMGGFVSGPGGIVARLMRKPLVVHEQNAVAGLTNKYLAKVASRVITGFPNVAGLPAGALWVGNPVRKEIERATIETRSDAEPLRVLIIGGSQGAHTFNTKLPEVFTKLDGAVVEIWHQTGRDQGDAVEKRYREFGVHVKVTEFIDDMAAAYQWSDLLICRAGAMTIAECCAAGRPALLIPYPFSAGDHQRKNAEAMVAVGGAKVLDNQQVEQAIMVSELNSMLADKAQLHAMGERARKLHKPNALNDVADVCREYLNA</sequence>
<dbReference type="HAMAP" id="MF_00033">
    <property type="entry name" value="MurG"/>
    <property type="match status" value="1"/>
</dbReference>
<protein>
    <recommendedName>
        <fullName evidence="10">UDP-N-acetylglucosamine--N-acetylmuramyl-(pentapeptide) pyrophosphoryl-undecaprenol N-acetylglucosamine transferase</fullName>
        <ecNumber evidence="10">2.4.1.227</ecNumber>
    </recommendedName>
    <alternativeName>
        <fullName evidence="10">Undecaprenyl-PP-MurNAc-pentapeptide-UDPGlcNAc GlcNAc transferase</fullName>
    </alternativeName>
</protein>
<evidence type="ECO:0000256" key="10">
    <source>
        <dbReference type="HAMAP-Rule" id="MF_00033"/>
    </source>
</evidence>
<feature type="domain" description="Glycosyl transferase family 28 C-terminal" evidence="12">
    <location>
        <begin position="184"/>
        <end position="342"/>
    </location>
</feature>
<evidence type="ECO:0000256" key="5">
    <source>
        <dbReference type="ARBA" id="ARBA00022960"/>
    </source>
</evidence>
<evidence type="ECO:0000256" key="1">
    <source>
        <dbReference type="ARBA" id="ARBA00022475"/>
    </source>
</evidence>
<dbReference type="GO" id="GO:0051301">
    <property type="term" value="P:cell division"/>
    <property type="evidence" value="ECO:0007669"/>
    <property type="project" value="UniProtKB-KW"/>
</dbReference>
<keyword evidence="2 10" id="KW-0132">Cell division</keyword>
<evidence type="ECO:0000313" key="14">
    <source>
        <dbReference type="Proteomes" id="UP000253083"/>
    </source>
</evidence>
<evidence type="ECO:0000256" key="4">
    <source>
        <dbReference type="ARBA" id="ARBA00022679"/>
    </source>
</evidence>
<dbReference type="EMBL" id="QNRT01000003">
    <property type="protein sequence ID" value="RBP49866.1"/>
    <property type="molecule type" value="Genomic_DNA"/>
</dbReference>
<keyword evidence="4 10" id="KW-0808">Transferase</keyword>
<feature type="binding site" evidence="10">
    <location>
        <position position="243"/>
    </location>
    <ligand>
        <name>UDP-N-acetyl-alpha-D-glucosamine</name>
        <dbReference type="ChEBI" id="CHEBI:57705"/>
    </ligand>
</feature>
<keyword evidence="3 10" id="KW-0328">Glycosyltransferase</keyword>
<comment type="function">
    <text evidence="10">Cell wall formation. Catalyzes the transfer of a GlcNAc subunit on undecaprenyl-pyrophosphoryl-MurNAc-pentapeptide (lipid intermediate I) to form undecaprenyl-pyrophosphoryl-MurNAc-(pentapeptide)GlcNAc (lipid intermediate II).</text>
</comment>
<reference evidence="13 14" key="1">
    <citation type="submission" date="2018-06" db="EMBL/GenBank/DDBJ databases">
        <title>Genomic Encyclopedia of Type Strains, Phase IV (KMG-IV): sequencing the most valuable type-strain genomes for metagenomic binning, comparative biology and taxonomic classification.</title>
        <authorList>
            <person name="Goeker M."/>
        </authorList>
    </citation>
    <scope>NUCLEOTIDE SEQUENCE [LARGE SCALE GENOMIC DNA]</scope>
    <source>
        <strain evidence="13 14">DSM 24032</strain>
    </source>
</reference>
<keyword evidence="9 10" id="KW-0961">Cell wall biogenesis/degradation</keyword>
<evidence type="ECO:0000259" key="11">
    <source>
        <dbReference type="Pfam" id="PF03033"/>
    </source>
</evidence>
<dbReference type="SUPFAM" id="SSF53756">
    <property type="entry name" value="UDP-Glycosyltransferase/glycogen phosphorylase"/>
    <property type="match status" value="1"/>
</dbReference>
<dbReference type="InterPro" id="IPR006009">
    <property type="entry name" value="GlcNAc_MurG"/>
</dbReference>
<feature type="binding site" evidence="10">
    <location>
        <position position="165"/>
    </location>
    <ligand>
        <name>UDP-N-acetyl-alpha-D-glucosamine</name>
        <dbReference type="ChEBI" id="CHEBI:57705"/>
    </ligand>
</feature>
<dbReference type="OrthoDB" id="9808936at2"/>
<dbReference type="InterPro" id="IPR004276">
    <property type="entry name" value="GlycoTrans_28_N"/>
</dbReference>
<evidence type="ECO:0000256" key="7">
    <source>
        <dbReference type="ARBA" id="ARBA00023136"/>
    </source>
</evidence>
<evidence type="ECO:0000256" key="2">
    <source>
        <dbReference type="ARBA" id="ARBA00022618"/>
    </source>
</evidence>
<evidence type="ECO:0000259" key="12">
    <source>
        <dbReference type="Pfam" id="PF04101"/>
    </source>
</evidence>
<dbReference type="InterPro" id="IPR007235">
    <property type="entry name" value="Glyco_trans_28_C"/>
</dbReference>
<comment type="similarity">
    <text evidence="10">Belongs to the glycosyltransferase 28 family. MurG subfamily.</text>
</comment>
<dbReference type="GO" id="GO:0005975">
    <property type="term" value="P:carbohydrate metabolic process"/>
    <property type="evidence" value="ECO:0007669"/>
    <property type="project" value="InterPro"/>
</dbReference>
<comment type="subcellular location">
    <subcellularLocation>
        <location evidence="10">Cell membrane</location>
        <topology evidence="10">Peripheral membrane protein</topology>
        <orientation evidence="10">Cytoplasmic side</orientation>
    </subcellularLocation>
</comment>
<evidence type="ECO:0000256" key="6">
    <source>
        <dbReference type="ARBA" id="ARBA00022984"/>
    </source>
</evidence>
<dbReference type="GO" id="GO:0005886">
    <property type="term" value="C:plasma membrane"/>
    <property type="evidence" value="ECO:0007669"/>
    <property type="project" value="UniProtKB-SubCell"/>
</dbReference>
<evidence type="ECO:0000256" key="8">
    <source>
        <dbReference type="ARBA" id="ARBA00023306"/>
    </source>
</evidence>
<comment type="caution">
    <text evidence="10">Lacks conserved residue(s) required for the propagation of feature annotation.</text>
</comment>
<keyword evidence="14" id="KW-1185">Reference proteome</keyword>
<comment type="pathway">
    <text evidence="10">Cell wall biogenesis; peptidoglycan biosynthesis.</text>
</comment>
<gene>
    <name evidence="10" type="primary">murG</name>
    <name evidence="13" type="ORF">DFR28_103298</name>
</gene>
<dbReference type="Pfam" id="PF04101">
    <property type="entry name" value="Glyco_tran_28_C"/>
    <property type="match status" value="1"/>
</dbReference>
<accession>A0A395JIG7</accession>
<dbReference type="GO" id="GO:0008360">
    <property type="term" value="P:regulation of cell shape"/>
    <property type="evidence" value="ECO:0007669"/>
    <property type="project" value="UniProtKB-KW"/>
</dbReference>
<keyword evidence="7 10" id="KW-0472">Membrane</keyword>
<dbReference type="FunCoup" id="A0A395JIG7">
    <property type="interactions" value="301"/>
</dbReference>
<evidence type="ECO:0000256" key="9">
    <source>
        <dbReference type="ARBA" id="ARBA00023316"/>
    </source>
</evidence>
<feature type="binding site" evidence="10">
    <location>
        <position position="288"/>
    </location>
    <ligand>
        <name>UDP-N-acetyl-alpha-D-glucosamine</name>
        <dbReference type="ChEBI" id="CHEBI:57705"/>
    </ligand>
</feature>
<feature type="binding site" evidence="10">
    <location>
        <position position="126"/>
    </location>
    <ligand>
        <name>UDP-N-acetyl-alpha-D-glucosamine</name>
        <dbReference type="ChEBI" id="CHEBI:57705"/>
    </ligand>
</feature>
<dbReference type="PANTHER" id="PTHR21015">
    <property type="entry name" value="UDP-N-ACETYLGLUCOSAMINE--N-ACETYLMURAMYL-(PENTAPEPTIDE) PYROPHOSPHORYL-UNDECAPRENOL N-ACETYLGLUCOSAMINE TRANSFERASE 1"/>
    <property type="match status" value="1"/>
</dbReference>
<dbReference type="InParanoid" id="A0A395JIG7"/>
<dbReference type="NCBIfam" id="TIGR01133">
    <property type="entry name" value="murG"/>
    <property type="match status" value="1"/>
</dbReference>
<dbReference type="GO" id="GO:0009252">
    <property type="term" value="P:peptidoglycan biosynthetic process"/>
    <property type="evidence" value="ECO:0007669"/>
    <property type="project" value="UniProtKB-UniRule"/>
</dbReference>